<dbReference type="EMBL" id="JAMQJY010000001">
    <property type="protein sequence ID" value="MCM2676183.1"/>
    <property type="molecule type" value="Genomic_DNA"/>
</dbReference>
<dbReference type="SUPFAM" id="SSF53850">
    <property type="entry name" value="Periplasmic binding protein-like II"/>
    <property type="match status" value="1"/>
</dbReference>
<evidence type="ECO:0000256" key="6">
    <source>
        <dbReference type="RuleBase" id="RU003744"/>
    </source>
</evidence>
<dbReference type="PROSITE" id="PS51257">
    <property type="entry name" value="PROKAR_LIPOPROTEIN"/>
    <property type="match status" value="1"/>
</dbReference>
<dbReference type="PANTHER" id="PTHR35936:SF19">
    <property type="entry name" value="AMINO-ACID-BINDING PROTEIN YXEM-RELATED"/>
    <property type="match status" value="1"/>
</dbReference>
<dbReference type="InterPro" id="IPR001638">
    <property type="entry name" value="Solute-binding_3/MltF_N"/>
</dbReference>
<dbReference type="Gene3D" id="3.40.190.10">
    <property type="entry name" value="Periplasmic binding protein-like II"/>
    <property type="match status" value="2"/>
</dbReference>
<keyword evidence="5" id="KW-0449">Lipoprotein</keyword>
<feature type="signal peptide" evidence="7">
    <location>
        <begin position="1"/>
        <end position="20"/>
    </location>
</feature>
<keyword evidence="10" id="KW-1185">Reference proteome</keyword>
<sequence length="268" mass="29382">MKRTHSITLALGLTAIIALSACGNGDSSTEGGSEDKVLKVGATGQSYPFAYKEGDTLQGFDVEVIEHVADKIGYDVDWTLMEFSGVMGQLQAGKLDTVANQVAVTEERKELYDFSDTYSYAWTQIVVAEDNNEIKGLDDLAGKEVAAVLGSNHAKNLESKDPDGEINIRTYETQEGTLNDVALGRVDAYVNGRSVLLAQLELNDLPLKLVGDPIVYEEVGFPFSKDDTELREEVNQALDELREDGTLTELSEKYFKDDVSVPINEEQE</sequence>
<keyword evidence="4" id="KW-0564">Palmitate</keyword>
<dbReference type="Proteomes" id="UP001203665">
    <property type="component" value="Unassembled WGS sequence"/>
</dbReference>
<feature type="domain" description="Solute-binding protein family 3/N-terminal" evidence="8">
    <location>
        <begin position="37"/>
        <end position="258"/>
    </location>
</feature>
<evidence type="ECO:0000313" key="10">
    <source>
        <dbReference type="Proteomes" id="UP001203665"/>
    </source>
</evidence>
<dbReference type="SMART" id="SM00062">
    <property type="entry name" value="PBPb"/>
    <property type="match status" value="1"/>
</dbReference>
<evidence type="ECO:0000256" key="7">
    <source>
        <dbReference type="SAM" id="SignalP"/>
    </source>
</evidence>
<keyword evidence="3 7" id="KW-0732">Signal</keyword>
<organism evidence="9 10">
    <name type="scientific">Alkalicoccobacillus plakortidis</name>
    <dbReference type="NCBI Taxonomy" id="444060"/>
    <lineage>
        <taxon>Bacteria</taxon>
        <taxon>Bacillati</taxon>
        <taxon>Bacillota</taxon>
        <taxon>Bacilli</taxon>
        <taxon>Bacillales</taxon>
        <taxon>Bacillaceae</taxon>
        <taxon>Alkalicoccobacillus</taxon>
    </lineage>
</organism>
<proteinExistence type="inferred from homology"/>
<feature type="chain" id="PRO_5045208346" evidence="7">
    <location>
        <begin position="21"/>
        <end position="268"/>
    </location>
</feature>
<dbReference type="PANTHER" id="PTHR35936">
    <property type="entry name" value="MEMBRANE-BOUND LYTIC MUREIN TRANSGLYCOSYLASE F"/>
    <property type="match status" value="1"/>
</dbReference>
<dbReference type="Pfam" id="PF00497">
    <property type="entry name" value="SBP_bac_3"/>
    <property type="match status" value="1"/>
</dbReference>
<evidence type="ECO:0000259" key="8">
    <source>
        <dbReference type="SMART" id="SM00062"/>
    </source>
</evidence>
<evidence type="ECO:0000256" key="2">
    <source>
        <dbReference type="ARBA" id="ARBA00010333"/>
    </source>
</evidence>
<gene>
    <name evidence="9" type="ORF">NDM98_12210</name>
</gene>
<protein>
    <submittedName>
        <fullName evidence="9">Amino acid ABC transporter substrate-binding protein</fullName>
    </submittedName>
</protein>
<evidence type="ECO:0000256" key="5">
    <source>
        <dbReference type="ARBA" id="ARBA00023288"/>
    </source>
</evidence>
<dbReference type="PROSITE" id="PS01039">
    <property type="entry name" value="SBP_BACTERIAL_3"/>
    <property type="match status" value="1"/>
</dbReference>
<comment type="similarity">
    <text evidence="2 6">Belongs to the bacterial solute-binding protein 3 family.</text>
</comment>
<evidence type="ECO:0000313" key="9">
    <source>
        <dbReference type="EMBL" id="MCM2676183.1"/>
    </source>
</evidence>
<evidence type="ECO:0000256" key="4">
    <source>
        <dbReference type="ARBA" id="ARBA00023139"/>
    </source>
</evidence>
<comment type="caution">
    <text evidence="9">The sequence shown here is derived from an EMBL/GenBank/DDBJ whole genome shotgun (WGS) entry which is preliminary data.</text>
</comment>
<dbReference type="InterPro" id="IPR018313">
    <property type="entry name" value="SBP_3_CS"/>
</dbReference>
<name>A0ABT0XLJ3_9BACI</name>
<accession>A0ABT0XLJ3</accession>
<dbReference type="CDD" id="cd13709">
    <property type="entry name" value="PBP2_YxeM"/>
    <property type="match status" value="1"/>
</dbReference>
<reference evidence="9" key="1">
    <citation type="submission" date="2022-06" db="EMBL/GenBank/DDBJ databases">
        <title>Alkalicoccobacillus porphyridii sp. nov., isolated from a marine red alga, Porphyridium purpureum and reclassification of Shouchella plakortidis and Shouchella gibsonii as Alkalicoccobacillus plakortidis comb. nov. and Alkalicoccobacillus gibsonii comb. nov.</title>
        <authorList>
            <person name="Kim K.H."/>
            <person name="Lee J.K."/>
            <person name="Han D.M."/>
            <person name="Baek J.H."/>
            <person name="Jeon C.O."/>
        </authorList>
    </citation>
    <scope>NUCLEOTIDE SEQUENCE</scope>
    <source>
        <strain evidence="9">DSM 19153</strain>
    </source>
</reference>
<dbReference type="RefSeq" id="WP_251607965.1">
    <property type="nucleotide sequence ID" value="NZ_JAMQJY010000001.1"/>
</dbReference>
<evidence type="ECO:0000256" key="1">
    <source>
        <dbReference type="ARBA" id="ARBA00004196"/>
    </source>
</evidence>
<evidence type="ECO:0000256" key="3">
    <source>
        <dbReference type="ARBA" id="ARBA00022729"/>
    </source>
</evidence>
<comment type="subcellular location">
    <subcellularLocation>
        <location evidence="1">Cell envelope</location>
    </subcellularLocation>
</comment>